<dbReference type="SUPFAM" id="SSF88723">
    <property type="entry name" value="PIN domain-like"/>
    <property type="match status" value="1"/>
</dbReference>
<dbReference type="InterPro" id="IPR022907">
    <property type="entry name" value="VapC_family"/>
</dbReference>
<evidence type="ECO:0000256" key="3">
    <source>
        <dbReference type="ARBA" id="ARBA00022723"/>
    </source>
</evidence>
<accession>A0A7W4YZ30</accession>
<keyword evidence="1 6" id="KW-1277">Toxin-antitoxin system</keyword>
<dbReference type="InterPro" id="IPR002716">
    <property type="entry name" value="PIN_dom"/>
</dbReference>
<gene>
    <name evidence="6" type="primary">vapC</name>
    <name evidence="8" type="ORF">FHU40_000333</name>
</gene>
<feature type="domain" description="PIN" evidence="7">
    <location>
        <begin position="3"/>
        <end position="118"/>
    </location>
</feature>
<evidence type="ECO:0000256" key="4">
    <source>
        <dbReference type="ARBA" id="ARBA00022801"/>
    </source>
</evidence>
<dbReference type="EMBL" id="JACHWR010000001">
    <property type="protein sequence ID" value="MBB3040532.1"/>
    <property type="molecule type" value="Genomic_DNA"/>
</dbReference>
<comment type="caution">
    <text evidence="8">The sequence shown here is derived from an EMBL/GenBank/DDBJ whole genome shotgun (WGS) entry which is preliminary data.</text>
</comment>
<proteinExistence type="inferred from homology"/>
<evidence type="ECO:0000259" key="7">
    <source>
        <dbReference type="Pfam" id="PF01850"/>
    </source>
</evidence>
<keyword evidence="6" id="KW-0800">Toxin</keyword>
<dbReference type="GO" id="GO:0004540">
    <property type="term" value="F:RNA nuclease activity"/>
    <property type="evidence" value="ECO:0007669"/>
    <property type="project" value="InterPro"/>
</dbReference>
<dbReference type="InterPro" id="IPR029060">
    <property type="entry name" value="PIN-like_dom_sf"/>
</dbReference>
<dbReference type="GO" id="GO:0090729">
    <property type="term" value="F:toxin activity"/>
    <property type="evidence" value="ECO:0007669"/>
    <property type="project" value="UniProtKB-KW"/>
</dbReference>
<evidence type="ECO:0000256" key="6">
    <source>
        <dbReference type="HAMAP-Rule" id="MF_00265"/>
    </source>
</evidence>
<evidence type="ECO:0000313" key="8">
    <source>
        <dbReference type="EMBL" id="MBB3040532.1"/>
    </source>
</evidence>
<dbReference type="GO" id="GO:0000287">
    <property type="term" value="F:magnesium ion binding"/>
    <property type="evidence" value="ECO:0007669"/>
    <property type="project" value="UniProtKB-UniRule"/>
</dbReference>
<evidence type="ECO:0000256" key="5">
    <source>
        <dbReference type="ARBA" id="ARBA00022842"/>
    </source>
</evidence>
<sequence length="129" mass="13878">MKIYLDSSAATKLVVEEPESAALLAYLEERAASAEFVSSILFETELRRAARRLGIDEENVTAAVDLVNLAEAPRAVFKVAAAIGPMALRSLDAIHLATALREDVDVLVTFDRRLQDAGREAGLVVEAPA</sequence>
<organism evidence="8 9">
    <name type="scientific">Nocardioides soli</name>
    <dbReference type="NCBI Taxonomy" id="1036020"/>
    <lineage>
        <taxon>Bacteria</taxon>
        <taxon>Bacillati</taxon>
        <taxon>Actinomycetota</taxon>
        <taxon>Actinomycetes</taxon>
        <taxon>Propionibacteriales</taxon>
        <taxon>Nocardioidaceae</taxon>
        <taxon>Nocardioides</taxon>
    </lineage>
</organism>
<dbReference type="RefSeq" id="WP_183590554.1">
    <property type="nucleotide sequence ID" value="NZ_JACHWR010000001.1"/>
</dbReference>
<keyword evidence="5 6" id="KW-0460">Magnesium</keyword>
<keyword evidence="2 6" id="KW-0540">Nuclease</keyword>
<keyword evidence="4 6" id="KW-0378">Hydrolase</keyword>
<dbReference type="AlphaFoldDB" id="A0A7W4YZ30"/>
<feature type="binding site" evidence="6">
    <location>
        <position position="6"/>
    </location>
    <ligand>
        <name>Mg(2+)</name>
        <dbReference type="ChEBI" id="CHEBI:18420"/>
    </ligand>
</feature>
<reference evidence="8 9" key="1">
    <citation type="submission" date="2020-08" db="EMBL/GenBank/DDBJ databases">
        <title>Sequencing the genomes of 1000 actinobacteria strains.</title>
        <authorList>
            <person name="Klenk H.-P."/>
        </authorList>
    </citation>
    <scope>NUCLEOTIDE SEQUENCE [LARGE SCALE GENOMIC DNA]</scope>
    <source>
        <strain evidence="8 9">DSM 105498</strain>
    </source>
</reference>
<dbReference type="GO" id="GO:0016787">
    <property type="term" value="F:hydrolase activity"/>
    <property type="evidence" value="ECO:0007669"/>
    <property type="project" value="UniProtKB-KW"/>
</dbReference>
<comment type="cofactor">
    <cofactor evidence="6">
        <name>Mg(2+)</name>
        <dbReference type="ChEBI" id="CHEBI:18420"/>
    </cofactor>
</comment>
<evidence type="ECO:0000256" key="2">
    <source>
        <dbReference type="ARBA" id="ARBA00022722"/>
    </source>
</evidence>
<dbReference type="HAMAP" id="MF_00265">
    <property type="entry name" value="VapC_Nob1"/>
    <property type="match status" value="1"/>
</dbReference>
<keyword evidence="3 6" id="KW-0479">Metal-binding</keyword>
<dbReference type="Pfam" id="PF01850">
    <property type="entry name" value="PIN"/>
    <property type="match status" value="1"/>
</dbReference>
<dbReference type="Gene3D" id="3.40.50.1010">
    <property type="entry name" value="5'-nuclease"/>
    <property type="match status" value="1"/>
</dbReference>
<dbReference type="Proteomes" id="UP000589626">
    <property type="component" value="Unassembled WGS sequence"/>
</dbReference>
<name>A0A7W4YZ30_9ACTN</name>
<dbReference type="CDD" id="cd09874">
    <property type="entry name" value="PIN_MT3492-like"/>
    <property type="match status" value="1"/>
</dbReference>
<comment type="similarity">
    <text evidence="6">Belongs to the PINc/VapC protein family.</text>
</comment>
<evidence type="ECO:0000313" key="9">
    <source>
        <dbReference type="Proteomes" id="UP000589626"/>
    </source>
</evidence>
<keyword evidence="9" id="KW-1185">Reference proteome</keyword>
<protein>
    <recommendedName>
        <fullName evidence="6">Ribonuclease VapC</fullName>
        <shortName evidence="6">RNase VapC</shortName>
        <ecNumber evidence="6">3.1.-.-</ecNumber>
    </recommendedName>
    <alternativeName>
        <fullName evidence="6">Toxin VapC</fullName>
    </alternativeName>
</protein>
<evidence type="ECO:0000256" key="1">
    <source>
        <dbReference type="ARBA" id="ARBA00022649"/>
    </source>
</evidence>
<comment type="function">
    <text evidence="6">Toxic component of a toxin-antitoxin (TA) system. An RNase.</text>
</comment>
<feature type="binding site" evidence="6">
    <location>
        <position position="92"/>
    </location>
    <ligand>
        <name>Mg(2+)</name>
        <dbReference type="ChEBI" id="CHEBI:18420"/>
    </ligand>
</feature>
<dbReference type="EC" id="3.1.-.-" evidence="6"/>